<name>A0A0A6VFX7_9BACI</name>
<feature type="transmembrane region" description="Helical" evidence="7">
    <location>
        <begin position="133"/>
        <end position="153"/>
    </location>
</feature>
<reference evidence="9 10" key="1">
    <citation type="submission" date="2014-10" db="EMBL/GenBank/DDBJ databases">
        <title>Draft genome of phytase producing Bacillus ginsengihumi strain M2.11.</title>
        <authorList>
            <person name="Toymentseva A."/>
            <person name="Boulygina E.A."/>
            <person name="Kazakov S.V."/>
            <person name="Kayumov I."/>
            <person name="Suleimanova A.D."/>
            <person name="Mardanova A.M."/>
            <person name="Maria S.N."/>
            <person name="Sergey M.Y."/>
            <person name="Sharipova M.R."/>
        </authorList>
    </citation>
    <scope>NUCLEOTIDE SEQUENCE [LARGE SCALE GENOMIC DNA]</scope>
    <source>
        <strain evidence="9 10">M2.11</strain>
    </source>
</reference>
<keyword evidence="6 7" id="KW-0472">Membrane</keyword>
<keyword evidence="4 7" id="KW-0812">Transmembrane</keyword>
<evidence type="ECO:0000259" key="8">
    <source>
        <dbReference type="PROSITE" id="PS50928"/>
    </source>
</evidence>
<proteinExistence type="inferred from homology"/>
<evidence type="ECO:0000256" key="5">
    <source>
        <dbReference type="ARBA" id="ARBA00022989"/>
    </source>
</evidence>
<dbReference type="CDD" id="cd06261">
    <property type="entry name" value="TM_PBP2"/>
    <property type="match status" value="1"/>
</dbReference>
<dbReference type="Proteomes" id="UP000030588">
    <property type="component" value="Unassembled WGS sequence"/>
</dbReference>
<dbReference type="RefSeq" id="WP_035353426.1">
    <property type="nucleotide sequence ID" value="NZ_JRUN01000007.1"/>
</dbReference>
<dbReference type="EMBL" id="JRUN01000007">
    <property type="protein sequence ID" value="KHD86313.1"/>
    <property type="molecule type" value="Genomic_DNA"/>
</dbReference>
<feature type="domain" description="ABC transmembrane type-1" evidence="8">
    <location>
        <begin position="68"/>
        <end position="258"/>
    </location>
</feature>
<evidence type="ECO:0000256" key="2">
    <source>
        <dbReference type="ARBA" id="ARBA00022448"/>
    </source>
</evidence>
<feature type="transmembrane region" description="Helical" evidence="7">
    <location>
        <begin position="7"/>
        <end position="28"/>
    </location>
</feature>
<dbReference type="PROSITE" id="PS50928">
    <property type="entry name" value="ABC_TM1"/>
    <property type="match status" value="1"/>
</dbReference>
<dbReference type="AlphaFoldDB" id="A0A0A6VFX7"/>
<dbReference type="Pfam" id="PF00528">
    <property type="entry name" value="BPD_transp_1"/>
    <property type="match status" value="1"/>
</dbReference>
<dbReference type="PANTHER" id="PTHR43744">
    <property type="entry name" value="ABC TRANSPORTER PERMEASE PROTEIN MG189-RELATED-RELATED"/>
    <property type="match status" value="1"/>
</dbReference>
<sequence>MKTRIWLIILLYTVLILSALLICSPLLLGLSLSLMPQDQILAGHYFSTKMSLHNYVQAFQSTELVHYLVNSLLVSLLVMVGQLFLSSLAAYAFVFPKFRGQKVLFYFFISTMMIPFEAQIIPNFQIMRDLNWLNTYPALIIPFIASAFGTFLLRQQYKQIPFELKEASDLIGMNHWKFYAKVVLPMSKVSLVTLEIYSFLTTWNMYLWPLLTSTNDTVRTLQIGLKQMQSQETLNQWGVIMACAVTIAIPTLLILFVGQKHLQKGLMEGSLK</sequence>
<protein>
    <submittedName>
        <fullName evidence="9">Glycerol-3-phosphate ABC transporter permease</fullName>
    </submittedName>
</protein>
<comment type="subcellular location">
    <subcellularLocation>
        <location evidence="1 7">Cell membrane</location>
        <topology evidence="1 7">Multi-pass membrane protein</topology>
    </subcellularLocation>
</comment>
<comment type="caution">
    <text evidence="9">The sequence shown here is derived from an EMBL/GenBank/DDBJ whole genome shotgun (WGS) entry which is preliminary data.</text>
</comment>
<comment type="similarity">
    <text evidence="7">Belongs to the binding-protein-dependent transport system permease family.</text>
</comment>
<dbReference type="GO" id="GO:0055085">
    <property type="term" value="P:transmembrane transport"/>
    <property type="evidence" value="ECO:0007669"/>
    <property type="project" value="InterPro"/>
</dbReference>
<evidence type="ECO:0000256" key="7">
    <source>
        <dbReference type="RuleBase" id="RU363032"/>
    </source>
</evidence>
<dbReference type="PANTHER" id="PTHR43744:SF8">
    <property type="entry name" value="SN-GLYCEROL-3-PHOSPHATE TRANSPORT SYSTEM PERMEASE PROTEIN UGPE"/>
    <property type="match status" value="1"/>
</dbReference>
<feature type="transmembrane region" description="Helical" evidence="7">
    <location>
        <begin position="237"/>
        <end position="257"/>
    </location>
</feature>
<dbReference type="InterPro" id="IPR000515">
    <property type="entry name" value="MetI-like"/>
</dbReference>
<evidence type="ECO:0000256" key="1">
    <source>
        <dbReference type="ARBA" id="ARBA00004651"/>
    </source>
</evidence>
<feature type="transmembrane region" description="Helical" evidence="7">
    <location>
        <begin position="72"/>
        <end position="94"/>
    </location>
</feature>
<feature type="transmembrane region" description="Helical" evidence="7">
    <location>
        <begin position="178"/>
        <end position="200"/>
    </location>
</feature>
<gene>
    <name evidence="9" type="ORF">NG54_03915</name>
</gene>
<dbReference type="OrthoDB" id="9771544at2"/>
<evidence type="ECO:0000313" key="10">
    <source>
        <dbReference type="Proteomes" id="UP000030588"/>
    </source>
</evidence>
<dbReference type="GO" id="GO:0005886">
    <property type="term" value="C:plasma membrane"/>
    <property type="evidence" value="ECO:0007669"/>
    <property type="project" value="UniProtKB-SubCell"/>
</dbReference>
<keyword evidence="3" id="KW-1003">Cell membrane</keyword>
<evidence type="ECO:0000256" key="4">
    <source>
        <dbReference type="ARBA" id="ARBA00022692"/>
    </source>
</evidence>
<evidence type="ECO:0000256" key="6">
    <source>
        <dbReference type="ARBA" id="ARBA00023136"/>
    </source>
</evidence>
<accession>A0A0A6VFX7</accession>
<dbReference type="STRING" id="363870.NG54_03915"/>
<dbReference type="Gene3D" id="1.10.3720.10">
    <property type="entry name" value="MetI-like"/>
    <property type="match status" value="1"/>
</dbReference>
<evidence type="ECO:0000256" key="3">
    <source>
        <dbReference type="ARBA" id="ARBA00022475"/>
    </source>
</evidence>
<keyword evidence="2 7" id="KW-0813">Transport</keyword>
<dbReference type="SUPFAM" id="SSF161098">
    <property type="entry name" value="MetI-like"/>
    <property type="match status" value="1"/>
</dbReference>
<keyword evidence="5 7" id="KW-1133">Transmembrane helix</keyword>
<organism evidence="9 10">
    <name type="scientific">Heyndrickxia ginsengihumi</name>
    <dbReference type="NCBI Taxonomy" id="363870"/>
    <lineage>
        <taxon>Bacteria</taxon>
        <taxon>Bacillati</taxon>
        <taxon>Bacillota</taxon>
        <taxon>Bacilli</taxon>
        <taxon>Bacillales</taxon>
        <taxon>Bacillaceae</taxon>
        <taxon>Heyndrickxia</taxon>
    </lineage>
</organism>
<evidence type="ECO:0000313" key="9">
    <source>
        <dbReference type="EMBL" id="KHD86313.1"/>
    </source>
</evidence>
<dbReference type="InterPro" id="IPR035906">
    <property type="entry name" value="MetI-like_sf"/>
</dbReference>
<feature type="transmembrane region" description="Helical" evidence="7">
    <location>
        <begin position="103"/>
        <end position="121"/>
    </location>
</feature>